<feature type="domain" description="Alpha-L-rhamnosidase six-hairpin glycosidase" evidence="2">
    <location>
        <begin position="287"/>
        <end position="575"/>
    </location>
</feature>
<dbReference type="STRING" id="380248.SAMN05216251_11098"/>
<dbReference type="Gene3D" id="2.60.420.10">
    <property type="entry name" value="Maltose phosphorylase, domain 3"/>
    <property type="match status" value="1"/>
</dbReference>
<gene>
    <name evidence="3" type="ORF">SAMN05216251_11098</name>
</gene>
<dbReference type="Pfam" id="PF17389">
    <property type="entry name" value="Bac_rhamnosid6H"/>
    <property type="match status" value="1"/>
</dbReference>
<dbReference type="InterPro" id="IPR012341">
    <property type="entry name" value="6hp_glycosidase-like_sf"/>
</dbReference>
<evidence type="ECO:0000256" key="1">
    <source>
        <dbReference type="SAM" id="SignalP"/>
    </source>
</evidence>
<name>A0A1I2H5Q8_9ACTN</name>
<reference evidence="3 4" key="1">
    <citation type="submission" date="2016-10" db="EMBL/GenBank/DDBJ databases">
        <authorList>
            <person name="de Groot N.N."/>
        </authorList>
    </citation>
    <scope>NUCLEOTIDE SEQUENCE [LARGE SCALE GENOMIC DNA]</scope>
    <source>
        <strain evidence="3 4">CGMCC 4.3510</strain>
    </source>
</reference>
<feature type="signal peptide" evidence="1">
    <location>
        <begin position="1"/>
        <end position="41"/>
    </location>
</feature>
<dbReference type="RefSeq" id="WP_093714686.1">
    <property type="nucleotide sequence ID" value="NZ_FONG01000010.1"/>
</dbReference>
<sequence>MTPLRPPRRRPPAPASRRLRVALLVAALCAALGLSATPPAAARSAAISTAGSAATSAASAAPQAAASPAATAGRSAGDAYIYAPHSRTLAPVAVHGTSGSVSAPGNVLSGASTRISGTNSFLVLDFGKEVGGLVTLKFAGASGAGQRVGLAFSESSLYVGPVSDLSSGTVYSGSGTDGALTATVNGAGSYTMPADKLRGGFRYLTVFMASSGWVDLNGVSLAFTGAAGMSDPAAYSNYFYSSDDLLNKIWYAGAYTVQMDTIAPDTGRAYPPPASGWENNAVIGSGAGILTDGAKRDRAVWPGDLGVSLPTEYVSTHDLASTKNALNSLYQHQNSSTGELEYGGPAVNFYGSDTYHTWTLIGTAAYYTYSADKTWLDSVWSRYRLGMSFITAKIDGNGLLNVTGTNDWARGGQGGENIEANALLYAALTGGATLADAEGDTADASTWRQRAATLKSAANQRLWNSAVGLYRDNPTSTLYPQDGNSLAVWYGLTDSAAKNTAVARGLSARWNDHGAASPEKDGGAIGTFPGSMEVQAHFVAGDDVDALALIRREWGWMLNSPTGTGSTFWEGFRSDGSFDYGGTYMSLAHGWGTGPTSALTFYLLGLAPTGTASYDFVPHPGDIAHTEGTITLPQGTVTGSWDQDTAAGTLHETLSAPAGTTGRIGIPVADAPSSSAVTITVNGATVWSGGTFHPGAGITGGSTDGSYVRLTGVPAGSYTVTATGLGAAVPFATSVNGTALPAGYTLCATEGGTCTPSGSQVMAYGAGGYVYRAVSGATACDAASFGGADPAYGVLKSCYLAPSGGPAGYTSCAAEHGTCAVSGTREVAYGANGAYRFQVVTGSVDCTNAAFGADPLYNTAKSCWAAPNGPPAGNWALCAAEKSVCQGAGDRPVAYGAAGAFWPGRANGATTCGNDTMGVDPVYGVGKSCYGYAGAPAGFPATCSAENGTCAFTGRRTVAYGANGDYRYATFTGGAPCTNDAFGGDPLPGVAKSCYLTS</sequence>
<dbReference type="EMBL" id="FONG01000010">
    <property type="protein sequence ID" value="SFF25022.1"/>
    <property type="molecule type" value="Genomic_DNA"/>
</dbReference>
<dbReference type="OrthoDB" id="9815108at2"/>
<dbReference type="PANTHER" id="PTHR34987:SF6">
    <property type="entry name" value="ALPHA-L-RHAMNOSIDASE SIX-HAIRPIN GLYCOSIDASE DOMAIN-CONTAINING PROTEIN"/>
    <property type="match status" value="1"/>
</dbReference>
<protein>
    <submittedName>
        <fullName evidence="3">Alpha-L-rhamnosidase</fullName>
    </submittedName>
</protein>
<dbReference type="InterPro" id="IPR008928">
    <property type="entry name" value="6-hairpin_glycosidase_sf"/>
</dbReference>
<dbReference type="Proteomes" id="UP000199323">
    <property type="component" value="Unassembled WGS sequence"/>
</dbReference>
<dbReference type="GO" id="GO:0005975">
    <property type="term" value="P:carbohydrate metabolic process"/>
    <property type="evidence" value="ECO:0007669"/>
    <property type="project" value="InterPro"/>
</dbReference>
<proteinExistence type="predicted"/>
<dbReference type="InterPro" id="IPR035396">
    <property type="entry name" value="Bac_rhamnosid6H"/>
</dbReference>
<keyword evidence="1" id="KW-0732">Signal</keyword>
<evidence type="ECO:0000313" key="3">
    <source>
        <dbReference type="EMBL" id="SFF25022.1"/>
    </source>
</evidence>
<dbReference type="AlphaFoldDB" id="A0A1I2H5Q8"/>
<dbReference type="PANTHER" id="PTHR34987">
    <property type="entry name" value="C, PUTATIVE (AFU_ORTHOLOGUE AFUA_3G02880)-RELATED"/>
    <property type="match status" value="1"/>
</dbReference>
<accession>A0A1I2H5Q8</accession>
<dbReference type="Gene3D" id="1.50.10.10">
    <property type="match status" value="1"/>
</dbReference>
<organism evidence="3 4">
    <name type="scientific">Actinacidiphila alni</name>
    <dbReference type="NCBI Taxonomy" id="380248"/>
    <lineage>
        <taxon>Bacteria</taxon>
        <taxon>Bacillati</taxon>
        <taxon>Actinomycetota</taxon>
        <taxon>Actinomycetes</taxon>
        <taxon>Kitasatosporales</taxon>
        <taxon>Streptomycetaceae</taxon>
        <taxon>Actinacidiphila</taxon>
    </lineage>
</organism>
<dbReference type="SUPFAM" id="SSF48208">
    <property type="entry name" value="Six-hairpin glycosidases"/>
    <property type="match status" value="1"/>
</dbReference>
<evidence type="ECO:0000259" key="2">
    <source>
        <dbReference type="Pfam" id="PF17389"/>
    </source>
</evidence>
<keyword evidence="4" id="KW-1185">Reference proteome</keyword>
<evidence type="ECO:0000313" key="4">
    <source>
        <dbReference type="Proteomes" id="UP000199323"/>
    </source>
</evidence>
<feature type="chain" id="PRO_5038851359" evidence="1">
    <location>
        <begin position="42"/>
        <end position="998"/>
    </location>
</feature>